<keyword evidence="1 6" id="KW-0963">Cytoplasm</keyword>
<dbReference type="CDD" id="cd12408">
    <property type="entry name" value="RRM_eIF3G_like"/>
    <property type="match status" value="1"/>
</dbReference>
<evidence type="ECO:0000256" key="8">
    <source>
        <dbReference type="SAM" id="MobiDB-lite"/>
    </source>
</evidence>
<proteinExistence type="inferred from homology"/>
<dbReference type="OrthoDB" id="639027at2759"/>
<feature type="compositionally biased region" description="Basic and acidic residues" evidence="8">
    <location>
        <begin position="172"/>
        <end position="186"/>
    </location>
</feature>
<dbReference type="SMART" id="SM00360">
    <property type="entry name" value="RRM"/>
    <property type="match status" value="1"/>
</dbReference>
<evidence type="ECO:0000256" key="2">
    <source>
        <dbReference type="ARBA" id="ARBA00022540"/>
    </source>
</evidence>
<feature type="domain" description="RRM" evidence="9">
    <location>
        <begin position="191"/>
        <end position="270"/>
    </location>
</feature>
<dbReference type="GO" id="GO:0003723">
    <property type="term" value="F:RNA binding"/>
    <property type="evidence" value="ECO:0007669"/>
    <property type="project" value="UniProtKB-UniRule"/>
</dbReference>
<dbReference type="GO" id="GO:0003743">
    <property type="term" value="F:translation initiation factor activity"/>
    <property type="evidence" value="ECO:0007669"/>
    <property type="project" value="UniProtKB-UniRule"/>
</dbReference>
<comment type="subcellular location">
    <subcellularLocation>
        <location evidence="6">Cytoplasm</location>
    </subcellularLocation>
</comment>
<reference evidence="10 11" key="1">
    <citation type="journal article" date="2019" name="BMC Genomics">
        <title>Chromosome level assembly and comparative genome analysis confirm lager-brewing yeasts originated from a single hybridization.</title>
        <authorList>
            <person name="Salazar A.N."/>
            <person name="Gorter de Vries A.R."/>
            <person name="van den Broek M."/>
            <person name="Brouwers N."/>
            <person name="de la Torre Cortes P."/>
            <person name="Kuijpers N.G.A."/>
            <person name="Daran J.G."/>
            <person name="Abeel T."/>
        </authorList>
    </citation>
    <scope>NUCLEOTIDE SEQUENCE [LARGE SCALE GENOMIC DNA]</scope>
    <source>
        <strain evidence="10 11">CBS 1483</strain>
    </source>
</reference>
<dbReference type="InterPro" id="IPR034240">
    <property type="entry name" value="eIF3G_RRM"/>
</dbReference>
<comment type="similarity">
    <text evidence="6">Belongs to the eIF-3 subunit G family.</text>
</comment>
<comment type="function">
    <text evidence="6">RNA-binding component of the eukaryotic translation initiation factor 3 (eIF-3) complex, which is involved in protein synthesis of a specialized repertoire of mRNAs and, together with other initiation factors, stimulates binding of mRNA and methionyl-tRNAi to the 40S ribosome. The eIF-3 complex specifically targets and initiates translation of a subset of mRNAs involved in cell proliferation. This subunit can bind 18S rRNA.</text>
</comment>
<dbReference type="Pfam" id="PF00076">
    <property type="entry name" value="RRM_1"/>
    <property type="match status" value="1"/>
</dbReference>
<dbReference type="PIRSF" id="PIRSF037949">
    <property type="entry name" value="Transl_init_eIF-3_RNA-bind"/>
    <property type="match status" value="1"/>
</dbReference>
<dbReference type="CDD" id="cd12933">
    <property type="entry name" value="eIF3G"/>
    <property type="match status" value="1"/>
</dbReference>
<keyword evidence="4 7" id="KW-0694">RNA-binding</keyword>
<keyword evidence="2 6" id="KW-0396">Initiation factor</keyword>
<evidence type="ECO:0000256" key="7">
    <source>
        <dbReference type="PROSITE-ProRule" id="PRU00176"/>
    </source>
</evidence>
<dbReference type="FunFam" id="3.30.70.330:FF:000716">
    <property type="entry name" value="Eukaryotic translation initiation factor 3 subunit G"/>
    <property type="match status" value="1"/>
</dbReference>
<keyword evidence="11" id="KW-1185">Reference proteome</keyword>
<organism evidence="10 11">
    <name type="scientific">Saccharomyces pastorianus</name>
    <name type="common">Lager yeast</name>
    <name type="synonym">Saccharomyces cerevisiae x Saccharomyces eubayanus</name>
    <dbReference type="NCBI Taxonomy" id="27292"/>
    <lineage>
        <taxon>Eukaryota</taxon>
        <taxon>Fungi</taxon>
        <taxon>Dikarya</taxon>
        <taxon>Ascomycota</taxon>
        <taxon>Saccharomycotina</taxon>
        <taxon>Saccharomycetes</taxon>
        <taxon>Saccharomycetales</taxon>
        <taxon>Saccharomycetaceae</taxon>
        <taxon>Saccharomyces</taxon>
    </lineage>
</organism>
<dbReference type="PROSITE" id="PS50102">
    <property type="entry name" value="RRM"/>
    <property type="match status" value="1"/>
</dbReference>
<evidence type="ECO:0000256" key="5">
    <source>
        <dbReference type="ARBA" id="ARBA00022917"/>
    </source>
</evidence>
<feature type="region of interest" description="Disordered" evidence="8">
    <location>
        <begin position="138"/>
        <end position="186"/>
    </location>
</feature>
<comment type="subunit">
    <text evidence="6">Component of the eukaryotic translation initiation factor 3 (eIF-3) complex.</text>
</comment>
<dbReference type="InterPro" id="IPR017334">
    <property type="entry name" value="eIF3_g"/>
</dbReference>
<dbReference type="InterPro" id="IPR012677">
    <property type="entry name" value="Nucleotide-bd_a/b_plait_sf"/>
</dbReference>
<dbReference type="InterPro" id="IPR035979">
    <property type="entry name" value="RBD_domain_sf"/>
</dbReference>
<dbReference type="Gene3D" id="3.30.70.330">
    <property type="match status" value="1"/>
</dbReference>
<dbReference type="AlphaFoldDB" id="A0A6C1E4D2"/>
<keyword evidence="5 6" id="KW-0648">Protein biosynthesis</keyword>
<evidence type="ECO:0000259" key="9">
    <source>
        <dbReference type="PROSITE" id="PS50102"/>
    </source>
</evidence>
<dbReference type="SUPFAM" id="SSF54928">
    <property type="entry name" value="RNA-binding domain, RBD"/>
    <property type="match status" value="1"/>
</dbReference>
<name>A0A6C1E4D2_SACPS</name>
<evidence type="ECO:0000256" key="1">
    <source>
        <dbReference type="ARBA" id="ARBA00022490"/>
    </source>
</evidence>
<accession>A0A6C1E4D2</accession>
<dbReference type="EMBL" id="CP048999">
    <property type="protein sequence ID" value="QID83743.1"/>
    <property type="molecule type" value="Genomic_DNA"/>
</dbReference>
<dbReference type="GO" id="GO:0033290">
    <property type="term" value="C:eukaryotic 48S preinitiation complex"/>
    <property type="evidence" value="ECO:0007669"/>
    <property type="project" value="UniProtKB-UniRule"/>
</dbReference>
<keyword evidence="3" id="KW-0597">Phosphoprotein</keyword>
<dbReference type="Proteomes" id="UP000501346">
    <property type="component" value="Chromosome SeII-SeIV"/>
</dbReference>
<evidence type="ECO:0000256" key="3">
    <source>
        <dbReference type="ARBA" id="ARBA00022553"/>
    </source>
</evidence>
<evidence type="ECO:0000256" key="4">
    <source>
        <dbReference type="ARBA" id="ARBA00022884"/>
    </source>
</evidence>
<evidence type="ECO:0000256" key="6">
    <source>
        <dbReference type="HAMAP-Rule" id="MF_03006"/>
    </source>
</evidence>
<dbReference type="HAMAP" id="MF_03006">
    <property type="entry name" value="eIF3g"/>
    <property type="match status" value="1"/>
</dbReference>
<dbReference type="GO" id="GO:0005852">
    <property type="term" value="C:eukaryotic translation initiation factor 3 complex"/>
    <property type="evidence" value="ECO:0007669"/>
    <property type="project" value="UniProtKB-UniRule"/>
</dbReference>
<dbReference type="GO" id="GO:0016282">
    <property type="term" value="C:eukaryotic 43S preinitiation complex"/>
    <property type="evidence" value="ECO:0007669"/>
    <property type="project" value="UniProtKB-UniRule"/>
</dbReference>
<gene>
    <name evidence="10" type="primary">TIF35_2</name>
    <name evidence="6" type="synonym">TIF35</name>
    <name evidence="10" type="ORF">GRS66_006220</name>
</gene>
<dbReference type="PANTHER" id="PTHR10352">
    <property type="entry name" value="EUKARYOTIC TRANSLATION INITIATION FACTOR 3 SUBUNIT G"/>
    <property type="match status" value="1"/>
</dbReference>
<dbReference type="InterPro" id="IPR024675">
    <property type="entry name" value="eIF3g_N"/>
</dbReference>
<dbReference type="InterPro" id="IPR000504">
    <property type="entry name" value="RRM_dom"/>
</dbReference>
<evidence type="ECO:0000313" key="10">
    <source>
        <dbReference type="EMBL" id="QID83743.1"/>
    </source>
</evidence>
<protein>
    <recommendedName>
        <fullName evidence="6">Eukaryotic translation initiation factor 3 subunit G</fullName>
        <shortName evidence="6">eIF3g</shortName>
    </recommendedName>
    <alternativeName>
        <fullName evidence="6">Eukaryotic translation initiation factor 3 RNA-binding subunit</fullName>
        <shortName evidence="6">eIF-3 RNA-binding subunit</shortName>
    </alternativeName>
    <alternativeName>
        <fullName evidence="6">Translation initiation factor eIF3 p33 subunit homolog</fullName>
        <shortName evidence="6">eIF3 p33 homolog</shortName>
    </alternativeName>
</protein>
<sequence length="275" mass="30461">MSEVAPEEIIENPDGSRSIISYKIEDGVEYKITQKVKDVKVLEKVHKSVAERKNWNKYGSEKGSPAGPSAVTARLGEEVDLRLTRNWKQAEEERIQKEKGSLTKTGLQCRLCGNDHMTMNCPFKTILSELSALEDPAVSEGGAEAVSEDKGGQAGGAGAIPGQYVPPSRRAGARDPSSDAYRDSRERDDMCTLKIMQVNENADENSLREEILFPFAPIPRVSVVRNKETGKSRGLAFVTFSSEEVAEQALRFLDGRGYMNLILRVEWSKPKVVKE</sequence>
<evidence type="ECO:0000313" key="11">
    <source>
        <dbReference type="Proteomes" id="UP000501346"/>
    </source>
</evidence>
<dbReference type="Pfam" id="PF12353">
    <property type="entry name" value="eIF3g"/>
    <property type="match status" value="1"/>
</dbReference>
<dbReference type="GO" id="GO:0001732">
    <property type="term" value="P:formation of cytoplasmic translation initiation complex"/>
    <property type="evidence" value="ECO:0007669"/>
    <property type="project" value="UniProtKB-UniRule"/>
</dbReference>